<evidence type="ECO:0000313" key="3">
    <source>
        <dbReference type="Proteomes" id="UP000244005"/>
    </source>
</evidence>
<dbReference type="GO" id="GO:0005739">
    <property type="term" value="C:mitochondrion"/>
    <property type="evidence" value="ECO:0000318"/>
    <property type="project" value="GO_Central"/>
</dbReference>
<dbReference type="Pfam" id="PF13460">
    <property type="entry name" value="NAD_binding_10"/>
    <property type="match status" value="1"/>
</dbReference>
<dbReference type="EMBL" id="KZ772786">
    <property type="protein sequence ID" value="PTQ31252.1"/>
    <property type="molecule type" value="Genomic_DNA"/>
</dbReference>
<gene>
    <name evidence="2" type="ORF">MARPO_0114s0058</name>
</gene>
<dbReference type="OMA" id="QMYKING"/>
<organism evidence="2 3">
    <name type="scientific">Marchantia polymorpha</name>
    <name type="common">Common liverwort</name>
    <name type="synonym">Marchantia aquatica</name>
    <dbReference type="NCBI Taxonomy" id="3197"/>
    <lineage>
        <taxon>Eukaryota</taxon>
        <taxon>Viridiplantae</taxon>
        <taxon>Streptophyta</taxon>
        <taxon>Embryophyta</taxon>
        <taxon>Marchantiophyta</taxon>
        <taxon>Marchantiopsida</taxon>
        <taxon>Marchantiidae</taxon>
        <taxon>Marchantiales</taxon>
        <taxon>Marchantiaceae</taxon>
        <taxon>Marchantia</taxon>
    </lineage>
</organism>
<dbReference type="InterPro" id="IPR036291">
    <property type="entry name" value="NAD(P)-bd_dom_sf"/>
</dbReference>
<dbReference type="PANTHER" id="PTHR12126:SF16">
    <property type="entry name" value="MIOREX COMPLEX COMPONENT 2"/>
    <property type="match status" value="1"/>
</dbReference>
<sequence>MAARCVKNQRGQVSRLWQSICSVDAAGGGRPISTSSARLQEIPKLKVEEAEPVDIPKPKSRTRILVLGGNGFVGSHVCKEALDRGLPVLSLNRSGRPSVTESWVNDVVWVRGSLFESEKWKDQLSDVSAVVSCVGGFGSNAQMRRINGDANIAAINVAAEKGVKRFVYISAADFGLPSFVLRGYYEGKRAAEDALRAKFPYGGVILRPGFIHGNRRVGNMNIPLSAIGSPLELILRNMKPATQIPVIGPLLTPPVKVTAVAKAAVRAAIDNAVPPGMLDVWGILRLGDPR</sequence>
<dbReference type="AlphaFoldDB" id="A0A2R6WBN0"/>
<dbReference type="Gramene" id="Mp4g05950.1">
    <property type="protein sequence ID" value="Mp4g05950.1.cds1"/>
    <property type="gene ID" value="Mp4g05950"/>
</dbReference>
<dbReference type="Gene3D" id="3.40.50.720">
    <property type="entry name" value="NAD(P)-binding Rossmann-like Domain"/>
    <property type="match status" value="1"/>
</dbReference>
<dbReference type="InterPro" id="IPR016040">
    <property type="entry name" value="NAD(P)-bd_dom"/>
</dbReference>
<evidence type="ECO:0000259" key="1">
    <source>
        <dbReference type="Pfam" id="PF13460"/>
    </source>
</evidence>
<dbReference type="SUPFAM" id="SSF51735">
    <property type="entry name" value="NAD(P)-binding Rossmann-fold domains"/>
    <property type="match status" value="1"/>
</dbReference>
<keyword evidence="3" id="KW-1185">Reference proteome</keyword>
<evidence type="ECO:0000313" key="2">
    <source>
        <dbReference type="EMBL" id="PTQ31252.1"/>
    </source>
</evidence>
<dbReference type="GO" id="GO:0044877">
    <property type="term" value="F:protein-containing complex binding"/>
    <property type="evidence" value="ECO:0000318"/>
    <property type="project" value="GO_Central"/>
</dbReference>
<dbReference type="Proteomes" id="UP000244005">
    <property type="component" value="Unassembled WGS sequence"/>
</dbReference>
<protein>
    <recommendedName>
        <fullName evidence="1">NAD(P)-binding domain-containing protein</fullName>
    </recommendedName>
</protein>
<reference evidence="3" key="1">
    <citation type="journal article" date="2017" name="Cell">
        <title>Insights into land plant evolution garnered from the Marchantia polymorpha genome.</title>
        <authorList>
            <person name="Bowman J.L."/>
            <person name="Kohchi T."/>
            <person name="Yamato K.T."/>
            <person name="Jenkins J."/>
            <person name="Shu S."/>
            <person name="Ishizaki K."/>
            <person name="Yamaoka S."/>
            <person name="Nishihama R."/>
            <person name="Nakamura Y."/>
            <person name="Berger F."/>
            <person name="Adam C."/>
            <person name="Aki S.S."/>
            <person name="Althoff F."/>
            <person name="Araki T."/>
            <person name="Arteaga-Vazquez M.A."/>
            <person name="Balasubrmanian S."/>
            <person name="Barry K."/>
            <person name="Bauer D."/>
            <person name="Boehm C.R."/>
            <person name="Briginshaw L."/>
            <person name="Caballero-Perez J."/>
            <person name="Catarino B."/>
            <person name="Chen F."/>
            <person name="Chiyoda S."/>
            <person name="Chovatia M."/>
            <person name="Davies K.M."/>
            <person name="Delmans M."/>
            <person name="Demura T."/>
            <person name="Dierschke T."/>
            <person name="Dolan L."/>
            <person name="Dorantes-Acosta A.E."/>
            <person name="Eklund D.M."/>
            <person name="Florent S.N."/>
            <person name="Flores-Sandoval E."/>
            <person name="Fujiyama A."/>
            <person name="Fukuzawa H."/>
            <person name="Galik B."/>
            <person name="Grimanelli D."/>
            <person name="Grimwood J."/>
            <person name="Grossniklaus U."/>
            <person name="Hamada T."/>
            <person name="Haseloff J."/>
            <person name="Hetherington A.J."/>
            <person name="Higo A."/>
            <person name="Hirakawa Y."/>
            <person name="Hundley H.N."/>
            <person name="Ikeda Y."/>
            <person name="Inoue K."/>
            <person name="Inoue S.I."/>
            <person name="Ishida S."/>
            <person name="Jia Q."/>
            <person name="Kakita M."/>
            <person name="Kanazawa T."/>
            <person name="Kawai Y."/>
            <person name="Kawashima T."/>
            <person name="Kennedy M."/>
            <person name="Kinose K."/>
            <person name="Kinoshita T."/>
            <person name="Kohara Y."/>
            <person name="Koide E."/>
            <person name="Komatsu K."/>
            <person name="Kopischke S."/>
            <person name="Kubo M."/>
            <person name="Kyozuka J."/>
            <person name="Lagercrantz U."/>
            <person name="Lin S.S."/>
            <person name="Lindquist E."/>
            <person name="Lipzen A.M."/>
            <person name="Lu C.W."/>
            <person name="De Luna E."/>
            <person name="Martienssen R.A."/>
            <person name="Minamino N."/>
            <person name="Mizutani M."/>
            <person name="Mizutani M."/>
            <person name="Mochizuki N."/>
            <person name="Monte I."/>
            <person name="Mosher R."/>
            <person name="Nagasaki H."/>
            <person name="Nakagami H."/>
            <person name="Naramoto S."/>
            <person name="Nishitani K."/>
            <person name="Ohtani M."/>
            <person name="Okamoto T."/>
            <person name="Okumura M."/>
            <person name="Phillips J."/>
            <person name="Pollak B."/>
            <person name="Reinders A."/>
            <person name="Rovekamp M."/>
            <person name="Sano R."/>
            <person name="Sawa S."/>
            <person name="Schmid M.W."/>
            <person name="Shirakawa M."/>
            <person name="Solano R."/>
            <person name="Spunde A."/>
            <person name="Suetsugu N."/>
            <person name="Sugano S."/>
            <person name="Sugiyama A."/>
            <person name="Sun R."/>
            <person name="Suzuki Y."/>
            <person name="Takenaka M."/>
            <person name="Takezawa D."/>
            <person name="Tomogane H."/>
            <person name="Tsuzuki M."/>
            <person name="Ueda T."/>
            <person name="Umeda M."/>
            <person name="Ward J.M."/>
            <person name="Watanabe Y."/>
            <person name="Yazaki K."/>
            <person name="Yokoyama R."/>
            <person name="Yoshitake Y."/>
            <person name="Yotsui I."/>
            <person name="Zachgo S."/>
            <person name="Schmutz J."/>
        </authorList>
    </citation>
    <scope>NUCLEOTIDE SEQUENCE [LARGE SCALE GENOMIC DNA]</scope>
    <source>
        <strain evidence="3">Tak-1</strain>
    </source>
</reference>
<dbReference type="GO" id="GO:0006744">
    <property type="term" value="P:ubiquinone biosynthetic process"/>
    <property type="evidence" value="ECO:0000318"/>
    <property type="project" value="GO_Central"/>
</dbReference>
<dbReference type="PANTHER" id="PTHR12126">
    <property type="entry name" value="NADH-UBIQUINONE OXIDOREDUCTASE 39 KDA SUBUNIT-RELATED"/>
    <property type="match status" value="1"/>
</dbReference>
<dbReference type="InterPro" id="IPR051207">
    <property type="entry name" value="ComplexI_NDUFA9_subunit"/>
</dbReference>
<dbReference type="OrthoDB" id="276721at2759"/>
<feature type="domain" description="NAD(P)-binding" evidence="1">
    <location>
        <begin position="68"/>
        <end position="214"/>
    </location>
</feature>
<proteinExistence type="predicted"/>
<name>A0A2R6WBN0_MARPO</name>
<accession>A0A2R6WBN0</accession>